<dbReference type="GO" id="GO:0140662">
    <property type="term" value="F:ATP-dependent protein folding chaperone"/>
    <property type="evidence" value="ECO:0007669"/>
    <property type="project" value="InterPro"/>
</dbReference>
<proteinExistence type="inferred from homology"/>
<reference evidence="6" key="1">
    <citation type="submission" date="2017-02" db="UniProtKB">
        <authorList>
            <consortium name="WormBaseParasite"/>
        </authorList>
    </citation>
    <scope>IDENTIFICATION</scope>
</reference>
<evidence type="ECO:0000256" key="3">
    <source>
        <dbReference type="ARBA" id="ARBA00022840"/>
    </source>
</evidence>
<protein>
    <submittedName>
        <fullName evidence="6">Rad60-SLD domain-containing protein</fullName>
    </submittedName>
</protein>
<dbReference type="Pfam" id="PF00012">
    <property type="entry name" value="HSP70"/>
    <property type="match status" value="1"/>
</dbReference>
<dbReference type="Gene3D" id="3.30.420.40">
    <property type="match status" value="1"/>
</dbReference>
<comment type="similarity">
    <text evidence="1">Belongs to the heat shock protein 70 family.</text>
</comment>
<keyword evidence="3" id="KW-0067">ATP-binding</keyword>
<accession>A0A0R3WGP7</accession>
<keyword evidence="2" id="KW-0547">Nucleotide-binding</keyword>
<sequence>MHFPLAWVVRPSMSMKDETLELKLTDGDTHLSGEDFDLRTESHFVEIFSTTLTQIRFEQLCSDVFNKTLGPVEYTLNAANLDNDNIHETLKAGGLTHIPKEQEFSQEFFNGK</sequence>
<reference evidence="4 5" key="2">
    <citation type="submission" date="2018-11" db="EMBL/GenBank/DDBJ databases">
        <authorList>
            <consortium name="Pathogen Informatics"/>
        </authorList>
    </citation>
    <scope>NUCLEOTIDE SEQUENCE [LARGE SCALE GENOMIC DNA]</scope>
</reference>
<evidence type="ECO:0000256" key="1">
    <source>
        <dbReference type="ARBA" id="ARBA00007381"/>
    </source>
</evidence>
<evidence type="ECO:0000313" key="6">
    <source>
        <dbReference type="WBParaSite" id="TASK_0001004001-mRNA-1"/>
    </source>
</evidence>
<dbReference type="EMBL" id="UYRS01020088">
    <property type="protein sequence ID" value="VDK47872.1"/>
    <property type="molecule type" value="Genomic_DNA"/>
</dbReference>
<dbReference type="PANTHER" id="PTHR19375">
    <property type="entry name" value="HEAT SHOCK PROTEIN 70KDA"/>
    <property type="match status" value="1"/>
</dbReference>
<dbReference type="InterPro" id="IPR013126">
    <property type="entry name" value="Hsp_70_fam"/>
</dbReference>
<keyword evidence="5" id="KW-1185">Reference proteome</keyword>
<dbReference type="GO" id="GO:0005524">
    <property type="term" value="F:ATP binding"/>
    <property type="evidence" value="ECO:0007669"/>
    <property type="project" value="UniProtKB-KW"/>
</dbReference>
<gene>
    <name evidence="4" type="ORF">TASK_LOCUS10041</name>
</gene>
<name>A0A0R3WGP7_TAEAS</name>
<evidence type="ECO:0000256" key="2">
    <source>
        <dbReference type="ARBA" id="ARBA00022741"/>
    </source>
</evidence>
<dbReference type="InterPro" id="IPR043129">
    <property type="entry name" value="ATPase_NBD"/>
</dbReference>
<dbReference type="SUPFAM" id="SSF53067">
    <property type="entry name" value="Actin-like ATPase domain"/>
    <property type="match status" value="1"/>
</dbReference>
<dbReference type="WBParaSite" id="TASK_0001004001-mRNA-1">
    <property type="protein sequence ID" value="TASK_0001004001-mRNA-1"/>
    <property type="gene ID" value="TASK_0001004001"/>
</dbReference>
<dbReference type="AlphaFoldDB" id="A0A0R3WGP7"/>
<dbReference type="STRING" id="60517.A0A0R3WGP7"/>
<organism evidence="6">
    <name type="scientific">Taenia asiatica</name>
    <name type="common">Asian tapeworm</name>
    <dbReference type="NCBI Taxonomy" id="60517"/>
    <lineage>
        <taxon>Eukaryota</taxon>
        <taxon>Metazoa</taxon>
        <taxon>Spiralia</taxon>
        <taxon>Lophotrochozoa</taxon>
        <taxon>Platyhelminthes</taxon>
        <taxon>Cestoda</taxon>
        <taxon>Eucestoda</taxon>
        <taxon>Cyclophyllidea</taxon>
        <taxon>Taeniidae</taxon>
        <taxon>Taenia</taxon>
    </lineage>
</organism>
<dbReference type="Proteomes" id="UP000282613">
    <property type="component" value="Unassembled WGS sequence"/>
</dbReference>
<dbReference type="Gene3D" id="3.90.640.10">
    <property type="entry name" value="Actin, Chain A, domain 4"/>
    <property type="match status" value="1"/>
</dbReference>
<dbReference type="OrthoDB" id="1929106at2759"/>
<evidence type="ECO:0000313" key="5">
    <source>
        <dbReference type="Proteomes" id="UP000282613"/>
    </source>
</evidence>
<evidence type="ECO:0000313" key="4">
    <source>
        <dbReference type="EMBL" id="VDK47872.1"/>
    </source>
</evidence>